<dbReference type="Proteomes" id="UP000001555">
    <property type="component" value="Unassembled WGS sequence"/>
</dbReference>
<protein>
    <submittedName>
        <fullName evidence="2 3">Uncharacterized protein</fullName>
    </submittedName>
</protein>
<dbReference type="VEuPathDB" id="VectorBase:ISCW020977"/>
<evidence type="ECO:0000313" key="4">
    <source>
        <dbReference type="Proteomes" id="UP000001555"/>
    </source>
</evidence>
<proteinExistence type="predicted"/>
<feature type="region of interest" description="Disordered" evidence="1">
    <location>
        <begin position="1"/>
        <end position="89"/>
    </location>
</feature>
<feature type="compositionally biased region" description="Basic and acidic residues" evidence="1">
    <location>
        <begin position="24"/>
        <end position="35"/>
    </location>
</feature>
<organism>
    <name type="scientific">Ixodes scapularis</name>
    <name type="common">Black-legged tick</name>
    <name type="synonym">Deer tick</name>
    <dbReference type="NCBI Taxonomy" id="6945"/>
    <lineage>
        <taxon>Eukaryota</taxon>
        <taxon>Metazoa</taxon>
        <taxon>Ecdysozoa</taxon>
        <taxon>Arthropoda</taxon>
        <taxon>Chelicerata</taxon>
        <taxon>Arachnida</taxon>
        <taxon>Acari</taxon>
        <taxon>Parasitiformes</taxon>
        <taxon>Ixodida</taxon>
        <taxon>Ixodoidea</taxon>
        <taxon>Ixodidae</taxon>
        <taxon>Ixodinae</taxon>
        <taxon>Ixodes</taxon>
    </lineage>
</organism>
<evidence type="ECO:0000313" key="3">
    <source>
        <dbReference type="EnsemblMetazoa" id="ISCW020977-PA"/>
    </source>
</evidence>
<feature type="compositionally biased region" description="Basic and acidic residues" evidence="1">
    <location>
        <begin position="77"/>
        <end position="89"/>
    </location>
</feature>
<accession>B7Q646</accession>
<dbReference type="EMBL" id="ABJB010049033">
    <property type="status" value="NOT_ANNOTATED_CDS"/>
    <property type="molecule type" value="Genomic_DNA"/>
</dbReference>
<evidence type="ECO:0000313" key="2">
    <source>
        <dbReference type="EMBL" id="EEC14318.1"/>
    </source>
</evidence>
<dbReference type="VEuPathDB" id="VectorBase:ISCI020977"/>
<keyword evidence="4" id="KW-1185">Reference proteome</keyword>
<dbReference type="PaxDb" id="6945-B7Q646"/>
<evidence type="ECO:0000256" key="1">
    <source>
        <dbReference type="SAM" id="MobiDB-lite"/>
    </source>
</evidence>
<dbReference type="EnsemblMetazoa" id="ISCW020977-RA">
    <property type="protein sequence ID" value="ISCW020977-PA"/>
    <property type="gene ID" value="ISCW020977"/>
</dbReference>
<sequence length="89" mass="9893">NISSSQIGLSPSGERFRRSGRAVPRREQKGEKGDARSLMQSRRRSLSTNEPSRPKSADTPSPPANGKRQRIEAISGPEEKPIARKERQI</sequence>
<dbReference type="EMBL" id="DS865683">
    <property type="protein sequence ID" value="EEC14318.1"/>
    <property type="molecule type" value="Genomic_DNA"/>
</dbReference>
<name>B7Q646_IXOSC</name>
<feature type="non-terminal residue" evidence="2">
    <location>
        <position position="89"/>
    </location>
</feature>
<feature type="non-terminal residue" evidence="2">
    <location>
        <position position="1"/>
    </location>
</feature>
<reference evidence="2 4" key="1">
    <citation type="submission" date="2008-03" db="EMBL/GenBank/DDBJ databases">
        <title>Annotation of Ixodes scapularis.</title>
        <authorList>
            <consortium name="Ixodes scapularis Genome Project Consortium"/>
            <person name="Caler E."/>
            <person name="Hannick L.I."/>
            <person name="Bidwell S."/>
            <person name="Joardar V."/>
            <person name="Thiagarajan M."/>
            <person name="Amedeo P."/>
            <person name="Galinsky K.J."/>
            <person name="Schobel S."/>
            <person name="Inman J."/>
            <person name="Hostetler J."/>
            <person name="Miller J."/>
            <person name="Hammond M."/>
            <person name="Megy K."/>
            <person name="Lawson D."/>
            <person name="Kodira C."/>
            <person name="Sutton G."/>
            <person name="Meyer J."/>
            <person name="Hill C.A."/>
            <person name="Birren B."/>
            <person name="Nene V."/>
            <person name="Collins F."/>
            <person name="Alarcon-Chaidez F."/>
            <person name="Wikel S."/>
            <person name="Strausberg R."/>
        </authorList>
    </citation>
    <scope>NUCLEOTIDE SEQUENCE [LARGE SCALE GENOMIC DNA]</scope>
    <source>
        <strain evidence="4">Wikel</strain>
        <strain evidence="2">Wikel colony</strain>
    </source>
</reference>
<reference evidence="3" key="2">
    <citation type="submission" date="2020-05" db="UniProtKB">
        <authorList>
            <consortium name="EnsemblMetazoa"/>
        </authorList>
    </citation>
    <scope>IDENTIFICATION</scope>
    <source>
        <strain evidence="3">wikel</strain>
    </source>
</reference>
<gene>
    <name evidence="2" type="ORF">IscW_ISCW020977</name>
</gene>
<dbReference type="InParanoid" id="B7Q646"/>
<dbReference type="AlphaFoldDB" id="B7Q646"/>
<dbReference type="HOGENOM" id="CLU_2461072_0_0_1"/>